<dbReference type="PROSITE" id="PS50297">
    <property type="entry name" value="ANK_REP_REGION"/>
    <property type="match status" value="3"/>
</dbReference>
<dbReference type="SMART" id="SM00248">
    <property type="entry name" value="ANK"/>
    <property type="match status" value="6"/>
</dbReference>
<protein>
    <submittedName>
        <fullName evidence="4">CIC11C00000001663</fullName>
    </submittedName>
</protein>
<dbReference type="AlphaFoldDB" id="A0A1L0BIY3"/>
<evidence type="ECO:0000256" key="3">
    <source>
        <dbReference type="PROSITE-ProRule" id="PRU00023"/>
    </source>
</evidence>
<dbReference type="STRING" id="45354.A0A1L0BIY3"/>
<dbReference type="InterPro" id="IPR036770">
    <property type="entry name" value="Ankyrin_rpt-contain_sf"/>
</dbReference>
<dbReference type="PANTHER" id="PTHR24201">
    <property type="entry name" value="ANK_REP_REGION DOMAIN-CONTAINING PROTEIN"/>
    <property type="match status" value="1"/>
</dbReference>
<evidence type="ECO:0000256" key="1">
    <source>
        <dbReference type="ARBA" id="ARBA00022737"/>
    </source>
</evidence>
<keyword evidence="5" id="KW-1185">Reference proteome</keyword>
<gene>
    <name evidence="4" type="ORF">SAMEA4029010_CIC11G00000001663</name>
</gene>
<dbReference type="Pfam" id="PF13637">
    <property type="entry name" value="Ank_4"/>
    <property type="match status" value="1"/>
</dbReference>
<dbReference type="EMBL" id="LT635757">
    <property type="protein sequence ID" value="SGZ50170.1"/>
    <property type="molecule type" value="Genomic_DNA"/>
</dbReference>
<feature type="repeat" description="ANK" evidence="3">
    <location>
        <begin position="105"/>
        <end position="127"/>
    </location>
</feature>
<dbReference type="OrthoDB" id="539213at2759"/>
<dbReference type="Pfam" id="PF12796">
    <property type="entry name" value="Ank_2"/>
    <property type="match status" value="1"/>
</dbReference>
<dbReference type="GO" id="GO:0005634">
    <property type="term" value="C:nucleus"/>
    <property type="evidence" value="ECO:0007669"/>
    <property type="project" value="TreeGrafter"/>
</dbReference>
<feature type="repeat" description="ANK" evidence="3">
    <location>
        <begin position="139"/>
        <end position="171"/>
    </location>
</feature>
<name>A0A1L0BIY3_9ASCO</name>
<evidence type="ECO:0000313" key="5">
    <source>
        <dbReference type="Proteomes" id="UP000182334"/>
    </source>
</evidence>
<reference evidence="4 5" key="1">
    <citation type="submission" date="2016-10" db="EMBL/GenBank/DDBJ databases">
        <authorList>
            <person name="de Groot N.N."/>
        </authorList>
    </citation>
    <scope>NUCLEOTIDE SEQUENCE [LARGE SCALE GENOMIC DNA]</scope>
    <source>
        <strain evidence="4 5">CBS 141442</strain>
    </source>
</reference>
<feature type="repeat" description="ANK" evidence="3">
    <location>
        <begin position="70"/>
        <end position="91"/>
    </location>
</feature>
<evidence type="ECO:0000256" key="2">
    <source>
        <dbReference type="ARBA" id="ARBA00023043"/>
    </source>
</evidence>
<dbReference type="Gene3D" id="1.25.40.20">
    <property type="entry name" value="Ankyrin repeat-containing domain"/>
    <property type="match status" value="1"/>
</dbReference>
<sequence length="217" mass="23744">MSDFPLHQAARENKPLTVEGILAENPKLAISKDDDSRTPLHWACSMNNEQIVLIILPFVKVDIDELTDDSGWTPLHIAASIGNQTIVDQLMATKPTPDVDLATNNGTTAIHLATSKNHYDLVQKLIDTYKSSVRVKDKKGITPLHRAAAIGSQPLVKMLVAAKANVNAKDSDGWTPLHHALAEGYADVGALLVLLGPMWTPKAIWEKRQPMLHAMKV</sequence>
<evidence type="ECO:0000313" key="4">
    <source>
        <dbReference type="EMBL" id="SGZ50170.1"/>
    </source>
</evidence>
<dbReference type="SUPFAM" id="SSF48403">
    <property type="entry name" value="Ankyrin repeat"/>
    <property type="match status" value="1"/>
</dbReference>
<dbReference type="PROSITE" id="PS50088">
    <property type="entry name" value="ANK_REPEAT"/>
    <property type="match status" value="3"/>
</dbReference>
<dbReference type="InterPro" id="IPR002110">
    <property type="entry name" value="Ankyrin_rpt"/>
</dbReference>
<proteinExistence type="predicted"/>
<dbReference type="PANTHER" id="PTHR24201:SF16">
    <property type="entry name" value="ANKYRIN-1-LIKE-RELATED"/>
    <property type="match status" value="1"/>
</dbReference>
<dbReference type="InterPro" id="IPR050776">
    <property type="entry name" value="Ank_Repeat/CDKN_Inhibitor"/>
</dbReference>
<dbReference type="Proteomes" id="UP000182334">
    <property type="component" value="Chromosome II"/>
</dbReference>
<dbReference type="PRINTS" id="PR01415">
    <property type="entry name" value="ANKYRIN"/>
</dbReference>
<keyword evidence="1" id="KW-0677">Repeat</keyword>
<organism evidence="4 5">
    <name type="scientific">Sungouiella intermedia</name>
    <dbReference type="NCBI Taxonomy" id="45354"/>
    <lineage>
        <taxon>Eukaryota</taxon>
        <taxon>Fungi</taxon>
        <taxon>Dikarya</taxon>
        <taxon>Ascomycota</taxon>
        <taxon>Saccharomycotina</taxon>
        <taxon>Pichiomycetes</taxon>
        <taxon>Metschnikowiaceae</taxon>
        <taxon>Sungouiella</taxon>
    </lineage>
</organism>
<keyword evidence="2 3" id="KW-0040">ANK repeat</keyword>
<accession>A0A1L0BIY3</accession>